<evidence type="ECO:0000313" key="3">
    <source>
        <dbReference type="Proteomes" id="UP000271162"/>
    </source>
</evidence>
<evidence type="ECO:0000313" key="4">
    <source>
        <dbReference type="WBParaSite" id="NBR_0001756501-mRNA-1"/>
    </source>
</evidence>
<dbReference type="WBParaSite" id="NBR_0001756501-mRNA-1">
    <property type="protein sequence ID" value="NBR_0001756501-mRNA-1"/>
    <property type="gene ID" value="NBR_0001756501"/>
</dbReference>
<name>A0A0N4YKJ2_NIPBR</name>
<evidence type="ECO:0000256" key="1">
    <source>
        <dbReference type="SAM" id="MobiDB-lite"/>
    </source>
</evidence>
<feature type="region of interest" description="Disordered" evidence="1">
    <location>
        <begin position="1"/>
        <end position="25"/>
    </location>
</feature>
<feature type="region of interest" description="Disordered" evidence="1">
    <location>
        <begin position="40"/>
        <end position="67"/>
    </location>
</feature>
<dbReference type="EMBL" id="UYSL01022839">
    <property type="protein sequence ID" value="VDL81223.1"/>
    <property type="molecule type" value="Genomic_DNA"/>
</dbReference>
<sequence>MKRTNSSRRPPPGGRLADEFRDSPRSRRACVCNVHVMEHNGRTRRSGSAHVNKPPQAIDKQRLSSLN</sequence>
<evidence type="ECO:0000313" key="2">
    <source>
        <dbReference type="EMBL" id="VDL81223.1"/>
    </source>
</evidence>
<organism evidence="4">
    <name type="scientific">Nippostrongylus brasiliensis</name>
    <name type="common">Rat hookworm</name>
    <dbReference type="NCBI Taxonomy" id="27835"/>
    <lineage>
        <taxon>Eukaryota</taxon>
        <taxon>Metazoa</taxon>
        <taxon>Ecdysozoa</taxon>
        <taxon>Nematoda</taxon>
        <taxon>Chromadorea</taxon>
        <taxon>Rhabditida</taxon>
        <taxon>Rhabditina</taxon>
        <taxon>Rhabditomorpha</taxon>
        <taxon>Strongyloidea</taxon>
        <taxon>Heligmosomidae</taxon>
        <taxon>Nippostrongylus</taxon>
    </lineage>
</organism>
<accession>A0A0N4YKJ2</accession>
<reference evidence="4" key="1">
    <citation type="submission" date="2017-02" db="UniProtKB">
        <authorList>
            <consortium name="WormBaseParasite"/>
        </authorList>
    </citation>
    <scope>IDENTIFICATION</scope>
</reference>
<dbReference type="AlphaFoldDB" id="A0A0N4YKJ2"/>
<gene>
    <name evidence="2" type="ORF">NBR_LOCUS17566</name>
</gene>
<reference evidence="2 3" key="2">
    <citation type="submission" date="2018-11" db="EMBL/GenBank/DDBJ databases">
        <authorList>
            <consortium name="Pathogen Informatics"/>
        </authorList>
    </citation>
    <scope>NUCLEOTIDE SEQUENCE [LARGE SCALE GENOMIC DNA]</scope>
</reference>
<protein>
    <submittedName>
        <fullName evidence="4">Integron gene cassette protein</fullName>
    </submittedName>
</protein>
<feature type="compositionally biased region" description="Basic and acidic residues" evidence="1">
    <location>
        <begin position="16"/>
        <end position="25"/>
    </location>
</feature>
<proteinExistence type="predicted"/>
<dbReference type="Proteomes" id="UP000271162">
    <property type="component" value="Unassembled WGS sequence"/>
</dbReference>
<keyword evidence="3" id="KW-1185">Reference proteome</keyword>